<feature type="transmembrane region" description="Helical" evidence="1">
    <location>
        <begin position="115"/>
        <end position="137"/>
    </location>
</feature>
<accession>A0A6A4I284</accession>
<dbReference type="EMBL" id="ML769419">
    <property type="protein sequence ID" value="KAE9404090.1"/>
    <property type="molecule type" value="Genomic_DNA"/>
</dbReference>
<keyword evidence="1" id="KW-1133">Transmembrane helix</keyword>
<dbReference type="Proteomes" id="UP000799118">
    <property type="component" value="Unassembled WGS sequence"/>
</dbReference>
<gene>
    <name evidence="2" type="ORF">BT96DRAFT_1074306</name>
</gene>
<feature type="transmembrane region" description="Helical" evidence="1">
    <location>
        <begin position="144"/>
        <end position="162"/>
    </location>
</feature>
<evidence type="ECO:0000256" key="1">
    <source>
        <dbReference type="SAM" id="Phobius"/>
    </source>
</evidence>
<keyword evidence="3" id="KW-1185">Reference proteome</keyword>
<evidence type="ECO:0000313" key="2">
    <source>
        <dbReference type="EMBL" id="KAE9404090.1"/>
    </source>
</evidence>
<feature type="transmembrane region" description="Helical" evidence="1">
    <location>
        <begin position="20"/>
        <end position="45"/>
    </location>
</feature>
<name>A0A6A4I284_9AGAR</name>
<keyword evidence="1" id="KW-0812">Transmembrane</keyword>
<evidence type="ECO:0000313" key="3">
    <source>
        <dbReference type="Proteomes" id="UP000799118"/>
    </source>
</evidence>
<feature type="transmembrane region" description="Helical" evidence="1">
    <location>
        <begin position="57"/>
        <end position="82"/>
    </location>
</feature>
<reference evidence="2" key="1">
    <citation type="journal article" date="2019" name="Environ. Microbiol.">
        <title>Fungal ecological strategies reflected in gene transcription - a case study of two litter decomposers.</title>
        <authorList>
            <person name="Barbi F."/>
            <person name="Kohler A."/>
            <person name="Barry K."/>
            <person name="Baskaran P."/>
            <person name="Daum C."/>
            <person name="Fauchery L."/>
            <person name="Ihrmark K."/>
            <person name="Kuo A."/>
            <person name="LaButti K."/>
            <person name="Lipzen A."/>
            <person name="Morin E."/>
            <person name="Grigoriev I.V."/>
            <person name="Henrissat B."/>
            <person name="Lindahl B."/>
            <person name="Martin F."/>
        </authorList>
    </citation>
    <scope>NUCLEOTIDE SEQUENCE</scope>
    <source>
        <strain evidence="2">JB14</strain>
    </source>
</reference>
<keyword evidence="1" id="KW-0472">Membrane</keyword>
<protein>
    <submittedName>
        <fullName evidence="2">Uncharacterized protein</fullName>
    </submittedName>
</protein>
<feature type="transmembrane region" description="Helical" evidence="1">
    <location>
        <begin position="268"/>
        <end position="286"/>
    </location>
</feature>
<sequence>MSPEESQQIVFVGTVFFSNLGALIFSCGLFGVYILAFTIGIHIVLQKEKNGRAHQALIALLLAGFLMIVLYSCEGISVNMFLVKFGLVVSLPGGLPTQEMSASSKTIVVEILQEWGANFIVLMADAAIVWRAWALWVDNRLIKWTLLIILLLDISVTIADAIAGTQVLLNSSAEINTVTLDWLSVVLNLAVNIVATLLIAYRAWTHHQSMHALSRTKKTQVENILLLFVESGAIFALVQIFSIVIQALDIHAAVLSSTDITRSFINALYIYGAAINPVALVVLVQTGNTYDHSFHLNDFPSLEINPASITIQGAHDPST</sequence>
<feature type="transmembrane region" description="Helical" evidence="1">
    <location>
        <begin position="224"/>
        <end position="248"/>
    </location>
</feature>
<proteinExistence type="predicted"/>
<organism evidence="2 3">
    <name type="scientific">Gymnopus androsaceus JB14</name>
    <dbReference type="NCBI Taxonomy" id="1447944"/>
    <lineage>
        <taxon>Eukaryota</taxon>
        <taxon>Fungi</taxon>
        <taxon>Dikarya</taxon>
        <taxon>Basidiomycota</taxon>
        <taxon>Agaricomycotina</taxon>
        <taxon>Agaricomycetes</taxon>
        <taxon>Agaricomycetidae</taxon>
        <taxon>Agaricales</taxon>
        <taxon>Marasmiineae</taxon>
        <taxon>Omphalotaceae</taxon>
        <taxon>Gymnopus</taxon>
    </lineage>
</organism>
<dbReference type="OrthoDB" id="2744793at2759"/>
<feature type="transmembrane region" description="Helical" evidence="1">
    <location>
        <begin position="182"/>
        <end position="204"/>
    </location>
</feature>
<dbReference type="AlphaFoldDB" id="A0A6A4I284"/>